<feature type="domain" description="Gamma-glutamylcyclotransferase AIG2-like" evidence="4">
    <location>
        <begin position="8"/>
        <end position="117"/>
    </location>
</feature>
<name>A0A0G4IFU7_9ALVE</name>
<feature type="region of interest" description="Disordered" evidence="3">
    <location>
        <begin position="269"/>
        <end position="316"/>
    </location>
</feature>
<evidence type="ECO:0000313" key="5">
    <source>
        <dbReference type="EMBL" id="CEM56001.1"/>
    </source>
</evidence>
<dbReference type="Pfam" id="PF06094">
    <property type="entry name" value="GGACT"/>
    <property type="match status" value="1"/>
</dbReference>
<dbReference type="GO" id="GO:0061929">
    <property type="term" value="F:gamma-glutamylaminecyclotransferase activity"/>
    <property type="evidence" value="ECO:0007669"/>
    <property type="project" value="InterPro"/>
</dbReference>
<feature type="region of interest" description="Disordered" evidence="3">
    <location>
        <begin position="457"/>
        <end position="524"/>
    </location>
</feature>
<dbReference type="AlphaFoldDB" id="A0A0G4IFU7"/>
<dbReference type="InterPro" id="IPR039126">
    <property type="entry name" value="GGACT"/>
</dbReference>
<dbReference type="InterPro" id="IPR036568">
    <property type="entry name" value="GGCT-like_sf"/>
</dbReference>
<dbReference type="InterPro" id="IPR013024">
    <property type="entry name" value="GGCT-like"/>
</dbReference>
<protein>
    <recommendedName>
        <fullName evidence="4">Gamma-glutamylcyclotransferase AIG2-like domain-containing protein</fullName>
    </recommendedName>
</protein>
<dbReference type="InterPro" id="IPR009288">
    <property type="entry name" value="AIG2-like_dom"/>
</dbReference>
<dbReference type="CDD" id="cd06661">
    <property type="entry name" value="GGCT_like"/>
    <property type="match status" value="1"/>
</dbReference>
<dbReference type="SUPFAM" id="SSF110857">
    <property type="entry name" value="Gamma-glutamyl cyclotransferase-like"/>
    <property type="match status" value="1"/>
</dbReference>
<gene>
    <name evidence="5" type="ORF">Cvel_2480</name>
</gene>
<dbReference type="PANTHER" id="PTHR12510:SF4">
    <property type="entry name" value="GAMMA-GLUTAMYLAMINECYCLOTRANSFERASE"/>
    <property type="match status" value="1"/>
</dbReference>
<evidence type="ECO:0000256" key="3">
    <source>
        <dbReference type="SAM" id="MobiDB-lite"/>
    </source>
</evidence>
<organism evidence="5">
    <name type="scientific">Chromera velia CCMP2878</name>
    <dbReference type="NCBI Taxonomy" id="1169474"/>
    <lineage>
        <taxon>Eukaryota</taxon>
        <taxon>Sar</taxon>
        <taxon>Alveolata</taxon>
        <taxon>Colpodellida</taxon>
        <taxon>Chromeraceae</taxon>
        <taxon>Chromera</taxon>
    </lineage>
</organism>
<proteinExistence type="inferred from homology"/>
<evidence type="ECO:0000256" key="2">
    <source>
        <dbReference type="PIRSR" id="PIRSR639126-1"/>
    </source>
</evidence>
<dbReference type="Gene3D" id="3.10.490.10">
    <property type="entry name" value="Gamma-glutamyl cyclotransferase-like"/>
    <property type="match status" value="1"/>
</dbReference>
<evidence type="ECO:0000256" key="1">
    <source>
        <dbReference type="ARBA" id="ARBA00008861"/>
    </source>
</evidence>
<sequence length="524" mass="58892">MTETLSLVFSYGTLKRGFRNHYNMERDGIKYFKRCHTLEKYPMYCDTENRNRPCLAKYPGHGYRVFGELFEVTRDALAYLDDFERVPTHYTRELCAVKGEDGQFYEAFVFFNNTDESRLRDLLYGNEKFTLIPNYTREWHALYVPRTGNTGALSIQIHEEKHPLHATLDALDLHAQRLFEDARGGAFSGGVVVDYIAEKGRLDFSVCYCGCCSSSFYSSLVDALTLAILCHSAGGPSPADVEEAGGLPRLESGRLQEKYQKTKKTLKTCSSRQQLNPLSPPQPLKGSSSRQLLQTPSSQAPRPSSNSPAREECQRRGWLVQENGSEVSGSFRENGNENGHVEGQEEVLQAAGKENPSQVSQQLQIRHFRYCTERDGGHKAEITLDSGDRGDWMDIVDSVKEREGVNRDGSIFWPPADSSSLSTDKRVYQDWNAATKGLKGERVVTRRLYKFLQEWQTGLPDREERDGNDEREGRGRDPVLKGSRRSPGFAEDSLSPEPVRADRPGAPKCGARGFGGNPGTVEKD</sequence>
<dbReference type="PANTHER" id="PTHR12510">
    <property type="entry name" value="TROPONIN C-AKIN-1 PROTEIN"/>
    <property type="match status" value="1"/>
</dbReference>
<dbReference type="EMBL" id="CDMZ01005931">
    <property type="protein sequence ID" value="CEM56001.1"/>
    <property type="molecule type" value="Genomic_DNA"/>
</dbReference>
<feature type="compositionally biased region" description="Basic and acidic residues" evidence="3">
    <location>
        <begin position="460"/>
        <end position="479"/>
    </location>
</feature>
<evidence type="ECO:0000259" key="4">
    <source>
        <dbReference type="Pfam" id="PF06094"/>
    </source>
</evidence>
<feature type="compositionally biased region" description="Polar residues" evidence="3">
    <location>
        <begin position="285"/>
        <end position="308"/>
    </location>
</feature>
<comment type="similarity">
    <text evidence="1">Belongs to the gamma-glutamylcyclotransferase family.</text>
</comment>
<dbReference type="GO" id="GO:0005829">
    <property type="term" value="C:cytosol"/>
    <property type="evidence" value="ECO:0007669"/>
    <property type="project" value="TreeGrafter"/>
</dbReference>
<reference evidence="5" key="1">
    <citation type="submission" date="2014-11" db="EMBL/GenBank/DDBJ databases">
        <authorList>
            <person name="Otto D Thomas"/>
            <person name="Naeem Raeece"/>
        </authorList>
    </citation>
    <scope>NUCLEOTIDE SEQUENCE</scope>
</reference>
<feature type="active site" description="Proton acceptor" evidence="2">
    <location>
        <position position="84"/>
    </location>
</feature>
<accession>A0A0G4IFU7</accession>
<dbReference type="VEuPathDB" id="CryptoDB:Cvel_2480"/>